<proteinExistence type="predicted"/>
<keyword evidence="2" id="KW-1185">Reference proteome</keyword>
<comment type="caution">
    <text evidence="1">The sequence shown here is derived from an EMBL/GenBank/DDBJ whole genome shotgun (WGS) entry which is preliminary data.</text>
</comment>
<dbReference type="EMBL" id="CAUJNA010003233">
    <property type="protein sequence ID" value="CAJ1396484.1"/>
    <property type="molecule type" value="Genomic_DNA"/>
</dbReference>
<sequence length="96" mass="10659">MEQEALRIAAFEEAKRAEEQNLGTKAQEVMKAMKLDFMTLDHSRQVLHRWISWSGFDSAVGIVIIANAVTIGLETHYALQIPSGCALDGMKRATLV</sequence>
<accession>A0AA36N8F8</accession>
<evidence type="ECO:0000313" key="2">
    <source>
        <dbReference type="Proteomes" id="UP001178507"/>
    </source>
</evidence>
<protein>
    <submittedName>
        <fullName evidence="1">Uncharacterized protein</fullName>
    </submittedName>
</protein>
<gene>
    <name evidence="1" type="ORF">EVOR1521_LOCUS20712</name>
</gene>
<reference evidence="1" key="1">
    <citation type="submission" date="2023-08" db="EMBL/GenBank/DDBJ databases">
        <authorList>
            <person name="Chen Y."/>
            <person name="Shah S."/>
            <person name="Dougan E. K."/>
            <person name="Thang M."/>
            <person name="Chan C."/>
        </authorList>
    </citation>
    <scope>NUCLEOTIDE SEQUENCE</scope>
</reference>
<dbReference type="AlphaFoldDB" id="A0AA36N8F8"/>
<dbReference type="Proteomes" id="UP001178507">
    <property type="component" value="Unassembled WGS sequence"/>
</dbReference>
<evidence type="ECO:0000313" key="1">
    <source>
        <dbReference type="EMBL" id="CAJ1396484.1"/>
    </source>
</evidence>
<organism evidence="1 2">
    <name type="scientific">Effrenium voratum</name>
    <dbReference type="NCBI Taxonomy" id="2562239"/>
    <lineage>
        <taxon>Eukaryota</taxon>
        <taxon>Sar</taxon>
        <taxon>Alveolata</taxon>
        <taxon>Dinophyceae</taxon>
        <taxon>Suessiales</taxon>
        <taxon>Symbiodiniaceae</taxon>
        <taxon>Effrenium</taxon>
    </lineage>
</organism>
<name>A0AA36N8F8_9DINO</name>